<organism evidence="1">
    <name type="scientific">uncultured Caudovirales phage</name>
    <dbReference type="NCBI Taxonomy" id="2100421"/>
    <lineage>
        <taxon>Viruses</taxon>
        <taxon>Duplodnaviria</taxon>
        <taxon>Heunggongvirae</taxon>
        <taxon>Uroviricota</taxon>
        <taxon>Caudoviricetes</taxon>
        <taxon>Peduoviridae</taxon>
        <taxon>Maltschvirus</taxon>
        <taxon>Maltschvirus maltsch</taxon>
    </lineage>
</organism>
<gene>
    <name evidence="1" type="ORF">UFOVP316_17</name>
</gene>
<proteinExistence type="predicted"/>
<dbReference type="EMBL" id="LR796329">
    <property type="protein sequence ID" value="CAB4137109.1"/>
    <property type="molecule type" value="Genomic_DNA"/>
</dbReference>
<sequence>MRIKVKYKDLVKEKVWGYADSAGYIELERKLKGKKHLEILIHECLHLLLPEAEEEEIVKKSVTLCNTLWHEKYRRVDDKEGIPLQDGTL</sequence>
<accession>A0A6J5LZ89</accession>
<protein>
    <submittedName>
        <fullName evidence="1">Uncharacterized protein</fullName>
    </submittedName>
</protein>
<name>A0A6J5LZ89_9CAUD</name>
<reference evidence="1" key="1">
    <citation type="submission" date="2020-04" db="EMBL/GenBank/DDBJ databases">
        <authorList>
            <person name="Chiriac C."/>
            <person name="Salcher M."/>
            <person name="Ghai R."/>
            <person name="Kavagutti S V."/>
        </authorList>
    </citation>
    <scope>NUCLEOTIDE SEQUENCE</scope>
</reference>
<evidence type="ECO:0000313" key="1">
    <source>
        <dbReference type="EMBL" id="CAB4137109.1"/>
    </source>
</evidence>